<keyword evidence="1" id="KW-0812">Transmembrane</keyword>
<evidence type="ECO:0000256" key="1">
    <source>
        <dbReference type="SAM" id="Phobius"/>
    </source>
</evidence>
<comment type="caution">
    <text evidence="2">The sequence shown here is derived from an EMBL/GenBank/DDBJ whole genome shotgun (WGS) entry which is preliminary data.</text>
</comment>
<gene>
    <name evidence="2" type="ORF">ENS59_08995</name>
</gene>
<dbReference type="InterPro" id="IPR044200">
    <property type="entry name" value="At5g03900-like"/>
</dbReference>
<evidence type="ECO:0000313" key="2">
    <source>
        <dbReference type="EMBL" id="HFH29630.1"/>
    </source>
</evidence>
<feature type="transmembrane region" description="Helical" evidence="1">
    <location>
        <begin position="151"/>
        <end position="168"/>
    </location>
</feature>
<organism evidence="2">
    <name type="scientific">Gracilinema caldarium</name>
    <dbReference type="NCBI Taxonomy" id="215591"/>
    <lineage>
        <taxon>Bacteria</taxon>
        <taxon>Pseudomonadati</taxon>
        <taxon>Spirochaetota</taxon>
        <taxon>Spirochaetia</taxon>
        <taxon>Spirochaetales</taxon>
        <taxon>Breznakiellaceae</taxon>
        <taxon>Gracilinema</taxon>
    </lineage>
</organism>
<dbReference type="AlphaFoldDB" id="A0A7C3ED48"/>
<proteinExistence type="predicted"/>
<keyword evidence="1" id="KW-0472">Membrane</keyword>
<feature type="transmembrane region" description="Helical" evidence="1">
    <location>
        <begin position="105"/>
        <end position="131"/>
    </location>
</feature>
<sequence>MKQNKIDERAYKKVIDVLKTQKQGITVADITAKTALPLETVKELVVIASDEYSGRMQVTESGEILYSFPRGFKSKYRGVGVTLKKVFQAVKKGAKTVGIWLFKTWIMLMLVGYFLLFMAIALIALVASTAISVSGSSDNRSSSRRNNGVGGFYAVSYILDLIIRIWFYSEISKSIDRSVYGYDYRAVKPKGRPLHHAVFSFVFGDGDPNADWEARERKAVISYIQANKGIISLPEFMILTGTAPQDAEQKITRYCVEFGGMPEATDDGTVLYRFEALLLRADTQDRSFAGLSAPIKRLHVFSKNTNKMNTWFAIINGINLVFGSYFLFFANTLGPIISNTQVRGSSYLYAIAYILFSGIFNNPLMVMTFILGIVPVSFAFLFYLIPALRYYNLGKTNEQIKLENLRKTLYQQVWEHPQLVHLEDVNPAAEEYRPKDFKGKTELLIKELGTYSIPEVKLAEDGTTIYSFPDLEREKLVIYKIRASVDASQFKLGSTIFDSHGKN</sequence>
<name>A0A7C3ED48_9SPIR</name>
<reference evidence="2" key="1">
    <citation type="journal article" date="2020" name="mSystems">
        <title>Genome- and Community-Level Interaction Insights into Carbon Utilization and Element Cycling Functions of Hydrothermarchaeota in Hydrothermal Sediment.</title>
        <authorList>
            <person name="Zhou Z."/>
            <person name="Liu Y."/>
            <person name="Xu W."/>
            <person name="Pan J."/>
            <person name="Luo Z.H."/>
            <person name="Li M."/>
        </authorList>
    </citation>
    <scope>NUCLEOTIDE SEQUENCE [LARGE SCALE GENOMIC DNA]</scope>
    <source>
        <strain evidence="2">SpSt-503</strain>
    </source>
</reference>
<feature type="transmembrane region" description="Helical" evidence="1">
    <location>
        <begin position="364"/>
        <end position="385"/>
    </location>
</feature>
<feature type="transmembrane region" description="Helical" evidence="1">
    <location>
        <begin position="311"/>
        <end position="330"/>
    </location>
</feature>
<dbReference type="PANTHER" id="PTHR47380:SF4">
    <property type="entry name" value="OS02G0533000 PROTEIN"/>
    <property type="match status" value="1"/>
</dbReference>
<dbReference type="EMBL" id="DSVL01000275">
    <property type="protein sequence ID" value="HFH29630.1"/>
    <property type="molecule type" value="Genomic_DNA"/>
</dbReference>
<dbReference type="PANTHER" id="PTHR47380">
    <property type="entry name" value="OS02G0533000 PROTEIN"/>
    <property type="match status" value="1"/>
</dbReference>
<keyword evidence="1" id="KW-1133">Transmembrane helix</keyword>
<accession>A0A7C3ED48</accession>
<protein>
    <submittedName>
        <fullName evidence="2">Uncharacterized protein</fullName>
    </submittedName>
</protein>